<dbReference type="GO" id="GO:0006508">
    <property type="term" value="P:proteolysis"/>
    <property type="evidence" value="ECO:0007669"/>
    <property type="project" value="UniProtKB-KW"/>
</dbReference>
<accession>A0A8H6Q947</accession>
<dbReference type="Proteomes" id="UP000630445">
    <property type="component" value="Unassembled WGS sequence"/>
</dbReference>
<feature type="chain" id="PRO_5035102005" description="Peptidase A1 domain-containing protein" evidence="6">
    <location>
        <begin position="22"/>
        <end position="439"/>
    </location>
</feature>
<comment type="caution">
    <text evidence="9">The sequence shown here is derived from an EMBL/GenBank/DDBJ whole genome shotgun (WGS) entry which is preliminary data.</text>
</comment>
<feature type="domain" description="Peptidase A1" evidence="7">
    <location>
        <begin position="95"/>
        <end position="436"/>
    </location>
</feature>
<dbReference type="PROSITE" id="PS51767">
    <property type="entry name" value="PEPTIDASE_A1"/>
    <property type="match status" value="1"/>
</dbReference>
<evidence type="ECO:0000256" key="1">
    <source>
        <dbReference type="ARBA" id="ARBA00007447"/>
    </source>
</evidence>
<dbReference type="Proteomes" id="UP000662466">
    <property type="component" value="Unassembled WGS sequence"/>
</dbReference>
<dbReference type="InterPro" id="IPR001461">
    <property type="entry name" value="Aspartic_peptidase_A1"/>
</dbReference>
<sequence>MHFSTGSLLLYLIASASCTAASPLYIQHSRRNALEASTWKPSAFTNPTTNKATTPHVLELTKINNKGTARSAVELNSQVRTGSANLVSLAEGSGFTTSITLGNQTLQVVIDTGSSDLWVVRDSFTCINPESGAEVAQWACAFGPAYAPNTTFRKIGGEYLDIKYADGEILSGVIGTENVTLAGITVNQTIGVVDYAGWYGDGVTSGLMGLAYSSIANAYTMDYNQPSLYNPIFATMYEQGLIDPVFSMVMNRNASNGTAAGYLTLGGLPPINIKGNFSTTPILITNIKGYPRTYDFYTVNIDGATVDSRSLPEAGGEIQYLVDSGTTLNYYPNNVADAINAAFSPPAMYSEYDGAYVVDCNAKPPVHGVTIGGSTFYINPMDMILPSGTDDSGNKTCISGINAGGDVGQGIFVLGGTFLRNVVSVFDVGAAEMRFAASA</sequence>
<feature type="signal peptide" evidence="6">
    <location>
        <begin position="1"/>
        <end position="21"/>
    </location>
</feature>
<keyword evidence="10" id="KW-1185">Reference proteome</keyword>
<dbReference type="PANTHER" id="PTHR47966">
    <property type="entry name" value="BETA-SITE APP-CLEAVING ENZYME, ISOFORM A-RELATED"/>
    <property type="match status" value="1"/>
</dbReference>
<dbReference type="EMBL" id="JACBAD010002122">
    <property type="protein sequence ID" value="KAF7114655.1"/>
    <property type="molecule type" value="Genomic_DNA"/>
</dbReference>
<dbReference type="PRINTS" id="PR00792">
    <property type="entry name" value="PEPSIN"/>
</dbReference>
<evidence type="ECO:0000256" key="4">
    <source>
        <dbReference type="PIRSR" id="PIRSR601461-1"/>
    </source>
</evidence>
<evidence type="ECO:0000313" key="9">
    <source>
        <dbReference type="EMBL" id="KAF7168683.1"/>
    </source>
</evidence>
<keyword evidence="5" id="KW-0645">Protease</keyword>
<reference evidence="9" key="1">
    <citation type="submission" date="2020-06" db="EMBL/GenBank/DDBJ databases">
        <title>Draft genome sequences of strains closely related to Aspergillus parafelis and Aspergillus hiratsukae.</title>
        <authorList>
            <person name="Dos Santos R.A.C."/>
            <person name="Rivero-Menendez O."/>
            <person name="Steenwyk J.L."/>
            <person name="Mead M.E."/>
            <person name="Goldman G.H."/>
            <person name="Alastruey-Izquierdo A."/>
            <person name="Rokas A."/>
        </authorList>
    </citation>
    <scope>NUCLEOTIDE SEQUENCE</scope>
    <source>
        <strain evidence="8">CNM-CM5793</strain>
        <strain evidence="9">CNM-CM6106</strain>
    </source>
</reference>
<gene>
    <name evidence="8" type="ORF">CNMCM5793_009606</name>
    <name evidence="9" type="ORF">CNMCM6106_003801</name>
</gene>
<organism evidence="9 11">
    <name type="scientific">Aspergillus hiratsukae</name>
    <dbReference type="NCBI Taxonomy" id="1194566"/>
    <lineage>
        <taxon>Eukaryota</taxon>
        <taxon>Fungi</taxon>
        <taxon>Dikarya</taxon>
        <taxon>Ascomycota</taxon>
        <taxon>Pezizomycotina</taxon>
        <taxon>Eurotiomycetes</taxon>
        <taxon>Eurotiomycetidae</taxon>
        <taxon>Eurotiales</taxon>
        <taxon>Aspergillaceae</taxon>
        <taxon>Aspergillus</taxon>
        <taxon>Aspergillus subgen. Fumigati</taxon>
    </lineage>
</organism>
<evidence type="ECO:0000313" key="8">
    <source>
        <dbReference type="EMBL" id="KAF7114655.1"/>
    </source>
</evidence>
<keyword evidence="2 5" id="KW-0064">Aspartyl protease</keyword>
<dbReference type="EMBL" id="JACBAF010002068">
    <property type="protein sequence ID" value="KAF7168683.1"/>
    <property type="molecule type" value="Genomic_DNA"/>
</dbReference>
<proteinExistence type="inferred from homology"/>
<feature type="active site" evidence="4">
    <location>
        <position position="323"/>
    </location>
</feature>
<evidence type="ECO:0000256" key="3">
    <source>
        <dbReference type="ARBA" id="ARBA00022801"/>
    </source>
</evidence>
<evidence type="ECO:0000313" key="10">
    <source>
        <dbReference type="Proteomes" id="UP000630445"/>
    </source>
</evidence>
<dbReference type="SUPFAM" id="SSF50630">
    <property type="entry name" value="Acid proteases"/>
    <property type="match status" value="1"/>
</dbReference>
<evidence type="ECO:0000256" key="6">
    <source>
        <dbReference type="SAM" id="SignalP"/>
    </source>
</evidence>
<evidence type="ECO:0000313" key="11">
    <source>
        <dbReference type="Proteomes" id="UP000662466"/>
    </source>
</evidence>
<dbReference type="PANTHER" id="PTHR47966:SF47">
    <property type="entry name" value="ENDOPEPTIDASE, PUTATIVE (AFU_ORTHOLOGUE AFUA_3G01220)-RELATED"/>
    <property type="match status" value="1"/>
</dbReference>
<evidence type="ECO:0000259" key="7">
    <source>
        <dbReference type="PROSITE" id="PS51767"/>
    </source>
</evidence>
<evidence type="ECO:0000256" key="5">
    <source>
        <dbReference type="RuleBase" id="RU000454"/>
    </source>
</evidence>
<dbReference type="GO" id="GO:0004190">
    <property type="term" value="F:aspartic-type endopeptidase activity"/>
    <property type="evidence" value="ECO:0007669"/>
    <property type="project" value="UniProtKB-KW"/>
</dbReference>
<dbReference type="OrthoDB" id="15189at2759"/>
<protein>
    <recommendedName>
        <fullName evidence="7">Peptidase A1 domain-containing protein</fullName>
    </recommendedName>
</protein>
<dbReference type="InterPro" id="IPR001969">
    <property type="entry name" value="Aspartic_peptidase_AS"/>
</dbReference>
<dbReference type="CDD" id="cd05471">
    <property type="entry name" value="pepsin_like"/>
    <property type="match status" value="1"/>
</dbReference>
<dbReference type="GO" id="GO:0000324">
    <property type="term" value="C:fungal-type vacuole"/>
    <property type="evidence" value="ECO:0007669"/>
    <property type="project" value="TreeGrafter"/>
</dbReference>
<evidence type="ECO:0000256" key="2">
    <source>
        <dbReference type="ARBA" id="ARBA00022750"/>
    </source>
</evidence>
<name>A0A8H6Q947_9EURO</name>
<keyword evidence="6" id="KW-0732">Signal</keyword>
<feature type="active site" evidence="4">
    <location>
        <position position="111"/>
    </location>
</feature>
<dbReference type="FunFam" id="2.40.70.10:FF:000251">
    <property type="entry name" value="Probable aspartic-type endopeptidase AFUA_3G01220"/>
    <property type="match status" value="1"/>
</dbReference>
<keyword evidence="3 5" id="KW-0378">Hydrolase</keyword>
<dbReference type="InterPro" id="IPR034164">
    <property type="entry name" value="Pepsin-like_dom"/>
</dbReference>
<comment type="similarity">
    <text evidence="1 5">Belongs to the peptidase A1 family.</text>
</comment>
<dbReference type="Pfam" id="PF00026">
    <property type="entry name" value="Asp"/>
    <property type="match status" value="1"/>
</dbReference>
<dbReference type="AlphaFoldDB" id="A0A8H6Q947"/>
<dbReference type="InterPro" id="IPR021109">
    <property type="entry name" value="Peptidase_aspartic_dom_sf"/>
</dbReference>
<dbReference type="PROSITE" id="PS00141">
    <property type="entry name" value="ASP_PROTEASE"/>
    <property type="match status" value="1"/>
</dbReference>
<dbReference type="InterPro" id="IPR033121">
    <property type="entry name" value="PEPTIDASE_A1"/>
</dbReference>
<dbReference type="Gene3D" id="2.40.70.10">
    <property type="entry name" value="Acid Proteases"/>
    <property type="match status" value="2"/>
</dbReference>